<evidence type="ECO:0000256" key="3">
    <source>
        <dbReference type="ARBA" id="ARBA00022723"/>
    </source>
</evidence>
<dbReference type="PANTHER" id="PTHR36438">
    <property type="entry name" value="IRON-SULFUR CLUSTER REPAIR PROTEIN YTFE"/>
    <property type="match status" value="1"/>
</dbReference>
<evidence type="ECO:0000313" key="7">
    <source>
        <dbReference type="Proteomes" id="UP001057520"/>
    </source>
</evidence>
<dbReference type="Pfam" id="PF04405">
    <property type="entry name" value="ScdA_N"/>
    <property type="match status" value="1"/>
</dbReference>
<keyword evidence="7" id="KW-1185">Reference proteome</keyword>
<comment type="subcellular location">
    <subcellularLocation>
        <location evidence="1">Cytoplasm</location>
    </subcellularLocation>
</comment>
<dbReference type="EMBL" id="CP096040">
    <property type="protein sequence ID" value="USQ94461.1"/>
    <property type="molecule type" value="Genomic_DNA"/>
</dbReference>
<accession>A0ABY4ZR59</accession>
<dbReference type="NCBIfam" id="TIGR03652">
    <property type="entry name" value="FeS_repair_RIC"/>
    <property type="match status" value="1"/>
</dbReference>
<evidence type="ECO:0000313" key="6">
    <source>
        <dbReference type="EMBL" id="USQ94461.1"/>
    </source>
</evidence>
<dbReference type="Gene3D" id="1.20.120.520">
    <property type="entry name" value="nmb1532 protein domain like"/>
    <property type="match status" value="1"/>
</dbReference>
<evidence type="ECO:0000256" key="4">
    <source>
        <dbReference type="ARBA" id="ARBA00023004"/>
    </source>
</evidence>
<dbReference type="PANTHER" id="PTHR36438:SF1">
    <property type="entry name" value="IRON-SULFUR CLUSTER REPAIR PROTEIN YTFE"/>
    <property type="match status" value="1"/>
</dbReference>
<sequence>MDITAALPLHHLAVRDIAIRRPGATAVFRRFKIDYCCGGGASLAAAAEKRGVEVDKLIAALEAATPTDEPAPTETTALIDHLLERYHEVHRRQFPEAIRLAARVEAVHRDNPDCPAGLSQHLAFMFDDLEMHHQKEEMGLFPMMRRGDADAAGPIACMEAEHEDVIEQLKGLARLTNDFAPPPGACNTWQALYALCREIDADLRDHMHLENNVLFRRFGG</sequence>
<evidence type="ECO:0000259" key="5">
    <source>
        <dbReference type="Pfam" id="PF01814"/>
    </source>
</evidence>
<protein>
    <submittedName>
        <fullName evidence="6">Iron-sulfur cluster repair di-iron protein</fullName>
    </submittedName>
</protein>
<feature type="domain" description="Hemerythrin-like" evidence="5">
    <location>
        <begin position="79"/>
        <end position="217"/>
    </location>
</feature>
<dbReference type="InterPro" id="IPR012312">
    <property type="entry name" value="Hemerythrin-like"/>
</dbReference>
<reference evidence="6 7" key="1">
    <citation type="submission" date="2022-04" db="EMBL/GenBank/DDBJ databases">
        <title>Genome sequence of soybean root-associated Caulobacter segnis RL271.</title>
        <authorList>
            <person name="Longley R."/>
            <person name="Bonito G."/>
            <person name="Trigodet F."/>
            <person name="Crosson S."/>
            <person name="Fiebig A."/>
        </authorList>
    </citation>
    <scope>NUCLEOTIDE SEQUENCE [LARGE SCALE GENOMIC DNA]</scope>
    <source>
        <strain evidence="6 7">RL271</strain>
    </source>
</reference>
<dbReference type="Pfam" id="PF01814">
    <property type="entry name" value="Hemerythrin"/>
    <property type="match status" value="1"/>
</dbReference>
<dbReference type="InterPro" id="IPR019903">
    <property type="entry name" value="RIC_family"/>
</dbReference>
<keyword evidence="4" id="KW-0408">Iron</keyword>
<gene>
    <name evidence="6" type="primary">ric</name>
    <name evidence="6" type="ORF">MZV50_17965</name>
</gene>
<proteinExistence type="predicted"/>
<dbReference type="CDD" id="cd12108">
    <property type="entry name" value="Hr-like"/>
    <property type="match status" value="1"/>
</dbReference>
<keyword evidence="3" id="KW-0479">Metal-binding</keyword>
<evidence type="ECO:0000256" key="2">
    <source>
        <dbReference type="ARBA" id="ARBA00022490"/>
    </source>
</evidence>
<name>A0ABY4ZR59_9CAUL</name>
<organism evidence="6 7">
    <name type="scientific">Caulobacter segnis</name>
    <dbReference type="NCBI Taxonomy" id="88688"/>
    <lineage>
        <taxon>Bacteria</taxon>
        <taxon>Pseudomonadati</taxon>
        <taxon>Pseudomonadota</taxon>
        <taxon>Alphaproteobacteria</taxon>
        <taxon>Caulobacterales</taxon>
        <taxon>Caulobacteraceae</taxon>
        <taxon>Caulobacter</taxon>
    </lineage>
</organism>
<keyword evidence="2" id="KW-0963">Cytoplasm</keyword>
<evidence type="ECO:0000256" key="1">
    <source>
        <dbReference type="ARBA" id="ARBA00004496"/>
    </source>
</evidence>
<dbReference type="Proteomes" id="UP001057520">
    <property type="component" value="Chromosome"/>
</dbReference>